<feature type="transmembrane region" description="Helical" evidence="5">
    <location>
        <begin position="94"/>
        <end position="120"/>
    </location>
</feature>
<accession>A0A369ASS8</accession>
<dbReference type="GO" id="GO:0004888">
    <property type="term" value="F:transmembrane signaling receptor activity"/>
    <property type="evidence" value="ECO:0007669"/>
    <property type="project" value="InterPro"/>
</dbReference>
<reference evidence="7 8" key="1">
    <citation type="submission" date="2018-07" db="EMBL/GenBank/DDBJ databases">
        <title>Genomic Encyclopedia of Type Strains, Phase IV (KMG-IV): sequencing the most valuable type-strain genomes for metagenomic binning, comparative biology and taxonomic classification.</title>
        <authorList>
            <person name="Goeker M."/>
        </authorList>
    </citation>
    <scope>NUCLEOTIDE SEQUENCE [LARGE SCALE GENOMIC DNA]</scope>
    <source>
        <strain evidence="7 8">DSM 27016</strain>
    </source>
</reference>
<dbReference type="PANTHER" id="PTHR32089:SF112">
    <property type="entry name" value="LYSOZYME-LIKE PROTEIN-RELATED"/>
    <property type="match status" value="1"/>
</dbReference>
<dbReference type="PROSITE" id="PS50111">
    <property type="entry name" value="CHEMOTAXIS_TRANSDUC_2"/>
    <property type="match status" value="1"/>
</dbReference>
<protein>
    <submittedName>
        <fullName evidence="7">Methyl-accepting chemotaxis protein</fullName>
    </submittedName>
</protein>
<name>A0A369ASS8_9FIRM</name>
<comment type="caution">
    <text evidence="7">The sequence shown here is derived from an EMBL/GenBank/DDBJ whole genome shotgun (WGS) entry which is preliminary data.</text>
</comment>
<sequence>MNYNETTFERNKLVVKLMWISLALGLAVDIANKVPGRTIFSLAATGVVAGGSATLLTYKRILEAQVKYVVLAGLAVLCYLIISSNPHMGNYLLLYYCLAIVTLYHQFVPIIVSGAVNIFFTNYFFITLKDTMFAGLAVKHVISMNLYMVLVTFVLAFQTRIGSKMRKSLRDQGERLAEDKNILEDMFERIRETAGALDGFSKSILDRIRSMGAISGEITEVSGEIAAAIQSQAQSVNDIRESITASNEETRALSGTSAAMKELSASTVETSRRGNEEVKYLQEEIKNVGLNINDTVGLMDELDTKSQQIGIILNTVNEIASRTNLLALNAAIEAARAGEHGKGFAVVADEIRTLAENSRKSTGEIAAILNEVQSKARNASEKVAEVSASFDSGRMAAENAGKIFGDIYDNTNNVLIKAEDMDEKIKSLKKGSEAITNEAFSISGITQQASASIEQVASSIAEQNRKIEDIVEEFNKLDDLRGRLNEIVSRG</sequence>
<keyword evidence="5" id="KW-1133">Transmembrane helix</keyword>
<evidence type="ECO:0000256" key="1">
    <source>
        <dbReference type="ARBA" id="ARBA00023224"/>
    </source>
</evidence>
<dbReference type="RefSeq" id="WP_114299312.1">
    <property type="nucleotide sequence ID" value="NZ_QPJT01000028.1"/>
</dbReference>
<feature type="transmembrane region" description="Helical" evidence="5">
    <location>
        <begin position="39"/>
        <end position="58"/>
    </location>
</feature>
<evidence type="ECO:0000256" key="3">
    <source>
        <dbReference type="PROSITE-ProRule" id="PRU00284"/>
    </source>
</evidence>
<keyword evidence="4" id="KW-0175">Coiled coil</keyword>
<keyword evidence="8" id="KW-1185">Reference proteome</keyword>
<dbReference type="PANTHER" id="PTHR32089">
    <property type="entry name" value="METHYL-ACCEPTING CHEMOTAXIS PROTEIN MCPB"/>
    <property type="match status" value="1"/>
</dbReference>
<comment type="similarity">
    <text evidence="2">Belongs to the methyl-accepting chemotaxis (MCP) protein family.</text>
</comment>
<dbReference type="InterPro" id="IPR004089">
    <property type="entry name" value="MCPsignal_dom"/>
</dbReference>
<dbReference type="Gene3D" id="1.10.287.950">
    <property type="entry name" value="Methyl-accepting chemotaxis protein"/>
    <property type="match status" value="1"/>
</dbReference>
<keyword evidence="1 3" id="KW-0807">Transducer</keyword>
<dbReference type="GO" id="GO:0016020">
    <property type="term" value="C:membrane"/>
    <property type="evidence" value="ECO:0007669"/>
    <property type="project" value="InterPro"/>
</dbReference>
<dbReference type="EMBL" id="QPJT01000028">
    <property type="protein sequence ID" value="RCX10514.1"/>
    <property type="molecule type" value="Genomic_DNA"/>
</dbReference>
<evidence type="ECO:0000259" key="6">
    <source>
        <dbReference type="PROSITE" id="PS50111"/>
    </source>
</evidence>
<dbReference type="Proteomes" id="UP000253034">
    <property type="component" value="Unassembled WGS sequence"/>
</dbReference>
<proteinExistence type="inferred from homology"/>
<feature type="transmembrane region" description="Helical" evidence="5">
    <location>
        <begin position="64"/>
        <end position="82"/>
    </location>
</feature>
<keyword evidence="5" id="KW-0472">Membrane</keyword>
<gene>
    <name evidence="7" type="ORF">DFR58_12813</name>
</gene>
<evidence type="ECO:0000256" key="2">
    <source>
        <dbReference type="ARBA" id="ARBA00029447"/>
    </source>
</evidence>
<evidence type="ECO:0000313" key="7">
    <source>
        <dbReference type="EMBL" id="RCX10514.1"/>
    </source>
</evidence>
<feature type="coiled-coil region" evidence="4">
    <location>
        <begin position="418"/>
        <end position="480"/>
    </location>
</feature>
<dbReference type="Pfam" id="PF00015">
    <property type="entry name" value="MCPsignal"/>
    <property type="match status" value="1"/>
</dbReference>
<dbReference type="GO" id="GO:0006935">
    <property type="term" value="P:chemotaxis"/>
    <property type="evidence" value="ECO:0007669"/>
    <property type="project" value="InterPro"/>
</dbReference>
<dbReference type="GO" id="GO:0007165">
    <property type="term" value="P:signal transduction"/>
    <property type="evidence" value="ECO:0007669"/>
    <property type="project" value="UniProtKB-KW"/>
</dbReference>
<dbReference type="PRINTS" id="PR00260">
    <property type="entry name" value="CHEMTRNSDUCR"/>
</dbReference>
<organism evidence="7 8">
    <name type="scientific">Anaerobacterium chartisolvens</name>
    <dbReference type="NCBI Taxonomy" id="1297424"/>
    <lineage>
        <taxon>Bacteria</taxon>
        <taxon>Bacillati</taxon>
        <taxon>Bacillota</taxon>
        <taxon>Clostridia</taxon>
        <taxon>Eubacteriales</taxon>
        <taxon>Oscillospiraceae</taxon>
        <taxon>Anaerobacterium</taxon>
    </lineage>
</organism>
<feature type="transmembrane region" description="Helical" evidence="5">
    <location>
        <begin position="13"/>
        <end position="32"/>
    </location>
</feature>
<dbReference type="SUPFAM" id="SSF58104">
    <property type="entry name" value="Methyl-accepting chemotaxis protein (MCP) signaling domain"/>
    <property type="match status" value="1"/>
</dbReference>
<dbReference type="AlphaFoldDB" id="A0A369ASS8"/>
<evidence type="ECO:0000256" key="5">
    <source>
        <dbReference type="SAM" id="Phobius"/>
    </source>
</evidence>
<keyword evidence="5" id="KW-0812">Transmembrane</keyword>
<evidence type="ECO:0000256" key="4">
    <source>
        <dbReference type="SAM" id="Coils"/>
    </source>
</evidence>
<dbReference type="SMART" id="SM00283">
    <property type="entry name" value="MA"/>
    <property type="match status" value="1"/>
</dbReference>
<feature type="domain" description="Methyl-accepting transducer" evidence="6">
    <location>
        <begin position="207"/>
        <end position="464"/>
    </location>
</feature>
<dbReference type="InterPro" id="IPR004090">
    <property type="entry name" value="Chemotax_Me-accpt_rcpt"/>
</dbReference>
<feature type="transmembrane region" description="Helical" evidence="5">
    <location>
        <begin position="132"/>
        <end position="157"/>
    </location>
</feature>
<evidence type="ECO:0000313" key="8">
    <source>
        <dbReference type="Proteomes" id="UP000253034"/>
    </source>
</evidence>